<gene>
    <name evidence="2" type="ORF">pdam_00017316</name>
</gene>
<dbReference type="Proteomes" id="UP000275408">
    <property type="component" value="Unassembled WGS sequence"/>
</dbReference>
<evidence type="ECO:0000313" key="2">
    <source>
        <dbReference type="EMBL" id="RMX42198.1"/>
    </source>
</evidence>
<feature type="region of interest" description="Disordered" evidence="1">
    <location>
        <begin position="84"/>
        <end position="110"/>
    </location>
</feature>
<feature type="non-terminal residue" evidence="2">
    <location>
        <position position="175"/>
    </location>
</feature>
<feature type="compositionally biased region" description="Basic and acidic residues" evidence="1">
    <location>
        <begin position="97"/>
        <end position="107"/>
    </location>
</feature>
<name>A0A3M6TLM4_POCDA</name>
<sequence length="175" mass="19332">MVNLSITHNFLLAKKSFTLAWHSNEECVMRPKCGHVYHSECMAGTTGTEGNWICMLCNKTGLSRLSSWKGKRVLGNSVKPLSPGSVQKFKTESSGAAKKEDLSKTERSVPSLTQQQFEAVSRLKAQNKGVSRLAILSELSRSSDAISHTYGSRSTSSGNIFEDERFRLHLAPPRD</sequence>
<evidence type="ECO:0000256" key="1">
    <source>
        <dbReference type="SAM" id="MobiDB-lite"/>
    </source>
</evidence>
<dbReference type="OrthoDB" id="289913at2759"/>
<accession>A0A3M6TLM4</accession>
<evidence type="ECO:0000313" key="3">
    <source>
        <dbReference type="Proteomes" id="UP000275408"/>
    </source>
</evidence>
<dbReference type="STRING" id="46731.A0A3M6TLM4"/>
<proteinExistence type="predicted"/>
<protein>
    <submittedName>
        <fullName evidence="2">Uncharacterized protein</fullName>
    </submittedName>
</protein>
<dbReference type="AlphaFoldDB" id="A0A3M6TLM4"/>
<organism evidence="2 3">
    <name type="scientific">Pocillopora damicornis</name>
    <name type="common">Cauliflower coral</name>
    <name type="synonym">Millepora damicornis</name>
    <dbReference type="NCBI Taxonomy" id="46731"/>
    <lineage>
        <taxon>Eukaryota</taxon>
        <taxon>Metazoa</taxon>
        <taxon>Cnidaria</taxon>
        <taxon>Anthozoa</taxon>
        <taxon>Hexacorallia</taxon>
        <taxon>Scleractinia</taxon>
        <taxon>Astrocoeniina</taxon>
        <taxon>Pocilloporidae</taxon>
        <taxon>Pocillopora</taxon>
    </lineage>
</organism>
<keyword evidence="3" id="KW-1185">Reference proteome</keyword>
<dbReference type="EMBL" id="RCHS01003414">
    <property type="protein sequence ID" value="RMX42198.1"/>
    <property type="molecule type" value="Genomic_DNA"/>
</dbReference>
<comment type="caution">
    <text evidence="2">The sequence shown here is derived from an EMBL/GenBank/DDBJ whole genome shotgun (WGS) entry which is preliminary data.</text>
</comment>
<reference evidence="2 3" key="1">
    <citation type="journal article" date="2018" name="Sci. Rep.">
        <title>Comparative analysis of the Pocillopora damicornis genome highlights role of immune system in coral evolution.</title>
        <authorList>
            <person name="Cunning R."/>
            <person name="Bay R.A."/>
            <person name="Gillette P."/>
            <person name="Baker A.C."/>
            <person name="Traylor-Knowles N."/>
        </authorList>
    </citation>
    <scope>NUCLEOTIDE SEQUENCE [LARGE SCALE GENOMIC DNA]</scope>
    <source>
        <strain evidence="2">RSMAS</strain>
        <tissue evidence="2">Whole animal</tissue>
    </source>
</reference>